<comment type="pathway">
    <text evidence="1 9">Carbohydrate acid metabolism; D-gluconate degradation.</text>
</comment>
<comment type="caution">
    <text evidence="10">The sequence shown here is derived from an EMBL/GenBank/DDBJ whole genome shotgun (WGS) entry which is preliminary data.</text>
</comment>
<evidence type="ECO:0000256" key="3">
    <source>
        <dbReference type="ARBA" id="ARBA00012054"/>
    </source>
</evidence>
<dbReference type="GO" id="GO:0005737">
    <property type="term" value="C:cytoplasm"/>
    <property type="evidence" value="ECO:0007669"/>
    <property type="project" value="TreeGrafter"/>
</dbReference>
<dbReference type="EC" id="2.7.1.12" evidence="3 9"/>
<dbReference type="VEuPathDB" id="TriTrypDB:C3747_54g122"/>
<evidence type="ECO:0000256" key="4">
    <source>
        <dbReference type="ARBA" id="ARBA00022679"/>
    </source>
</evidence>
<accession>A0A2V2VB00</accession>
<dbReference type="GO" id="GO:0046316">
    <property type="term" value="F:gluconokinase activity"/>
    <property type="evidence" value="ECO:0007669"/>
    <property type="project" value="UniProtKB-EC"/>
</dbReference>
<dbReference type="InterPro" id="IPR006001">
    <property type="entry name" value="Therm_gnt_kin"/>
</dbReference>
<dbReference type="PANTHER" id="PTHR43442:SF3">
    <property type="entry name" value="GLUCONOKINASE-RELATED"/>
    <property type="match status" value="1"/>
</dbReference>
<protein>
    <recommendedName>
        <fullName evidence="3 9">Gluconokinase</fullName>
        <ecNumber evidence="3 9">2.7.1.12</ecNumber>
    </recommendedName>
</protein>
<sequence length="194" mass="21092">MAVSPLPSHPPLSVPVAVVVMGPSGTGKSTIGLRLAQELGWEFAEGDNYHPAGNVEKMASGVPLNDEDRLPWLKILRTEAIEGASRAAAGGGVVLACSALRESYRDVLRSDHSGNSGRVKVFFVELFGDIGFISKRLQGRHHAYMPACLLASQYATLEPLRPEKGEFGVRVSAALEPEKIVERVVEELRRWLHL</sequence>
<keyword evidence="6 9" id="KW-0418">Kinase</keyword>
<evidence type="ECO:0000256" key="5">
    <source>
        <dbReference type="ARBA" id="ARBA00022741"/>
    </source>
</evidence>
<dbReference type="NCBIfam" id="TIGR01313">
    <property type="entry name" value="therm_gnt_kin"/>
    <property type="match status" value="1"/>
</dbReference>
<evidence type="ECO:0000256" key="2">
    <source>
        <dbReference type="ARBA" id="ARBA00008420"/>
    </source>
</evidence>
<evidence type="ECO:0000256" key="6">
    <source>
        <dbReference type="ARBA" id="ARBA00022777"/>
    </source>
</evidence>
<reference evidence="10 11" key="1">
    <citation type="journal article" date="2018" name="Microb. Genom.">
        <title>Expanding an expanded genome: long-read sequencing of Trypanosoma cruzi.</title>
        <authorList>
            <person name="Berna L."/>
            <person name="Rodriguez M."/>
            <person name="Chiribao M.L."/>
            <person name="Parodi-Talice A."/>
            <person name="Pita S."/>
            <person name="Rijo G."/>
            <person name="Alvarez-Valin F."/>
            <person name="Robello C."/>
        </authorList>
    </citation>
    <scope>NUCLEOTIDE SEQUENCE [LARGE SCALE GENOMIC DNA]</scope>
    <source>
        <strain evidence="10 11">Dm28c</strain>
    </source>
</reference>
<dbReference type="VEuPathDB" id="TriTrypDB:TcBrA4_0088570"/>
<dbReference type="VEuPathDB" id="TriTrypDB:TcCLB.508177.20"/>
<dbReference type="VEuPathDB" id="TriTrypDB:TcCL_NonESM08551"/>
<dbReference type="Pfam" id="PF01202">
    <property type="entry name" value="SKI"/>
    <property type="match status" value="1"/>
</dbReference>
<dbReference type="VEuPathDB" id="TriTrypDB:BCY84_12849"/>
<dbReference type="PANTHER" id="PTHR43442">
    <property type="entry name" value="GLUCONOKINASE-RELATED"/>
    <property type="match status" value="1"/>
</dbReference>
<dbReference type="UniPathway" id="UPA00792"/>
<dbReference type="EMBL" id="PRFA01000030">
    <property type="protein sequence ID" value="PWU93695.1"/>
    <property type="molecule type" value="Genomic_DNA"/>
</dbReference>
<gene>
    <name evidence="10" type="ORF">C4B63_30g143</name>
</gene>
<dbReference type="VEuPathDB" id="TriTrypDB:C4B63_30g143"/>
<dbReference type="Gene3D" id="3.40.50.300">
    <property type="entry name" value="P-loop containing nucleotide triphosphate hydrolases"/>
    <property type="match status" value="1"/>
</dbReference>
<keyword evidence="7 9" id="KW-0067">ATP-binding</keyword>
<proteinExistence type="inferred from homology"/>
<evidence type="ECO:0000256" key="7">
    <source>
        <dbReference type="ARBA" id="ARBA00022840"/>
    </source>
</evidence>
<dbReference type="GO" id="GO:0005524">
    <property type="term" value="F:ATP binding"/>
    <property type="evidence" value="ECO:0007669"/>
    <property type="project" value="UniProtKB-KW"/>
</dbReference>
<organism evidence="10 11">
    <name type="scientific">Trypanosoma cruzi</name>
    <dbReference type="NCBI Taxonomy" id="5693"/>
    <lineage>
        <taxon>Eukaryota</taxon>
        <taxon>Discoba</taxon>
        <taxon>Euglenozoa</taxon>
        <taxon>Kinetoplastea</taxon>
        <taxon>Metakinetoplastina</taxon>
        <taxon>Trypanosomatida</taxon>
        <taxon>Trypanosomatidae</taxon>
        <taxon>Trypanosoma</taxon>
        <taxon>Schizotrypanum</taxon>
    </lineage>
</organism>
<comment type="similarity">
    <text evidence="2 9">Belongs to the gluconokinase GntK/GntV family.</text>
</comment>
<dbReference type="VEuPathDB" id="TriTrypDB:TcG_07253"/>
<keyword evidence="5 9" id="KW-0547">Nucleotide-binding</keyword>
<dbReference type="CDD" id="cd02021">
    <property type="entry name" value="GntK"/>
    <property type="match status" value="1"/>
</dbReference>
<evidence type="ECO:0000313" key="11">
    <source>
        <dbReference type="Proteomes" id="UP000246121"/>
    </source>
</evidence>
<dbReference type="SUPFAM" id="SSF52540">
    <property type="entry name" value="P-loop containing nucleoside triphosphate hydrolases"/>
    <property type="match status" value="1"/>
</dbReference>
<dbReference type="VEuPathDB" id="TriTrypDB:TcCLB.511693.60"/>
<dbReference type="Proteomes" id="UP000246121">
    <property type="component" value="Unassembled WGS sequence"/>
</dbReference>
<evidence type="ECO:0000313" key="10">
    <source>
        <dbReference type="EMBL" id="PWU93695.1"/>
    </source>
</evidence>
<dbReference type="VEuPathDB" id="TriTrypDB:TcYC6_0045130"/>
<dbReference type="VEuPathDB" id="TriTrypDB:TCSYLVIO_001782"/>
<comment type="catalytic activity">
    <reaction evidence="8 9">
        <text>D-gluconate + ATP = 6-phospho-D-gluconate + ADP + H(+)</text>
        <dbReference type="Rhea" id="RHEA:19433"/>
        <dbReference type="ChEBI" id="CHEBI:15378"/>
        <dbReference type="ChEBI" id="CHEBI:18391"/>
        <dbReference type="ChEBI" id="CHEBI:30616"/>
        <dbReference type="ChEBI" id="CHEBI:58759"/>
        <dbReference type="ChEBI" id="CHEBI:456216"/>
        <dbReference type="EC" id="2.7.1.12"/>
    </reaction>
</comment>
<dbReference type="InterPro" id="IPR031322">
    <property type="entry name" value="Shikimate/glucono_kinase"/>
</dbReference>
<name>A0A2V2VB00_TRYCR</name>
<dbReference type="AlphaFoldDB" id="A0A2V2VB00"/>
<dbReference type="InterPro" id="IPR027417">
    <property type="entry name" value="P-loop_NTPase"/>
</dbReference>
<evidence type="ECO:0000256" key="1">
    <source>
        <dbReference type="ARBA" id="ARBA00004875"/>
    </source>
</evidence>
<keyword evidence="4 9" id="KW-0808">Transferase</keyword>
<evidence type="ECO:0000256" key="9">
    <source>
        <dbReference type="RuleBase" id="RU363066"/>
    </source>
</evidence>
<dbReference type="GO" id="GO:0005975">
    <property type="term" value="P:carbohydrate metabolic process"/>
    <property type="evidence" value="ECO:0007669"/>
    <property type="project" value="InterPro"/>
</dbReference>
<evidence type="ECO:0000256" key="8">
    <source>
        <dbReference type="ARBA" id="ARBA00048090"/>
    </source>
</evidence>